<proteinExistence type="predicted"/>
<dbReference type="Proteomes" id="UP000886842">
    <property type="component" value="Unassembled WGS sequence"/>
</dbReference>
<accession>A0A9D1GXX6</accession>
<protein>
    <submittedName>
        <fullName evidence="2">SAF domain-containing protein</fullName>
    </submittedName>
</protein>
<reference evidence="2" key="2">
    <citation type="journal article" date="2021" name="PeerJ">
        <title>Extensive microbial diversity within the chicken gut microbiome revealed by metagenomics and culture.</title>
        <authorList>
            <person name="Gilroy R."/>
            <person name="Ravi A."/>
            <person name="Getino M."/>
            <person name="Pursley I."/>
            <person name="Horton D.L."/>
            <person name="Alikhan N.F."/>
            <person name="Baker D."/>
            <person name="Gharbi K."/>
            <person name="Hall N."/>
            <person name="Watson M."/>
            <person name="Adriaenssens E.M."/>
            <person name="Foster-Nyarko E."/>
            <person name="Jarju S."/>
            <person name="Secka A."/>
            <person name="Antonio M."/>
            <person name="Oren A."/>
            <person name="Chaudhuri R.R."/>
            <person name="La Ragione R."/>
            <person name="Hildebrand F."/>
            <person name="Pallen M.J."/>
        </authorList>
    </citation>
    <scope>NUCLEOTIDE SEQUENCE</scope>
    <source>
        <strain evidence="2">ChiGjej1B1-24693</strain>
    </source>
</reference>
<dbReference type="AlphaFoldDB" id="A0A9D1GXX6"/>
<name>A0A9D1GXX6_9ACTN</name>
<dbReference type="Pfam" id="PF08666">
    <property type="entry name" value="SAF"/>
    <property type="match status" value="1"/>
</dbReference>
<gene>
    <name evidence="2" type="ORF">IAA98_05385</name>
</gene>
<dbReference type="Gene3D" id="3.90.1210.10">
    <property type="entry name" value="Antifreeze-like/N-acetylneuraminic acid synthase C-terminal domain"/>
    <property type="match status" value="1"/>
</dbReference>
<feature type="domain" description="SAF" evidence="1">
    <location>
        <begin position="56"/>
        <end position="118"/>
    </location>
</feature>
<dbReference type="CDD" id="cd11614">
    <property type="entry name" value="SAF_CpaB_FlgA_like"/>
    <property type="match status" value="1"/>
</dbReference>
<dbReference type="SMART" id="SM00858">
    <property type="entry name" value="SAF"/>
    <property type="match status" value="1"/>
</dbReference>
<evidence type="ECO:0000313" key="2">
    <source>
        <dbReference type="EMBL" id="HIT74998.1"/>
    </source>
</evidence>
<comment type="caution">
    <text evidence="2">The sequence shown here is derived from an EMBL/GenBank/DDBJ whole genome shotgun (WGS) entry which is preliminary data.</text>
</comment>
<evidence type="ECO:0000259" key="1">
    <source>
        <dbReference type="SMART" id="SM00858"/>
    </source>
</evidence>
<reference evidence="2" key="1">
    <citation type="submission" date="2020-10" db="EMBL/GenBank/DDBJ databases">
        <authorList>
            <person name="Gilroy R."/>
        </authorList>
    </citation>
    <scope>NUCLEOTIDE SEQUENCE</scope>
    <source>
        <strain evidence="2">ChiGjej1B1-24693</strain>
    </source>
</reference>
<dbReference type="InterPro" id="IPR013974">
    <property type="entry name" value="SAF"/>
</dbReference>
<organism evidence="2 3">
    <name type="scientific">Candidatus Avipropionibacterium avicola</name>
    <dbReference type="NCBI Taxonomy" id="2840701"/>
    <lineage>
        <taxon>Bacteria</taxon>
        <taxon>Bacillati</taxon>
        <taxon>Actinomycetota</taxon>
        <taxon>Actinomycetes</taxon>
        <taxon>Propionibacteriales</taxon>
        <taxon>Propionibacteriaceae</taxon>
        <taxon>Propionibacteriaceae incertae sedis</taxon>
        <taxon>Candidatus Avipropionibacterium</taxon>
    </lineage>
</organism>
<dbReference type="EMBL" id="DVLP01000162">
    <property type="protein sequence ID" value="HIT74998.1"/>
    <property type="molecule type" value="Genomic_DNA"/>
</dbReference>
<evidence type="ECO:0000313" key="3">
    <source>
        <dbReference type="Proteomes" id="UP000886842"/>
    </source>
</evidence>
<sequence length="219" mass="22392">MKRSSSPAPTAARRTRWWVSLRRAVSWHRRKLGVLAAVIAVVATVTALSPAPPPTTDVVVAAVPLSPGHRLSAGDLTVAAVPDALVPEAAVTDPAQVVGRTLTGALTRGQMLTEPAVVRPGPEPRGDGLVTTPLRLSDPEVVDLLRVGDEIDVLAADPRSGTSTVVAERARIAAIPEVVSSGPLSGGSGTQLVLVEVSPKVAAALAAAAVNGPLSVVWH</sequence>